<reference evidence="1" key="1">
    <citation type="submission" date="2018-05" db="EMBL/GenBank/DDBJ databases">
        <authorList>
            <person name="Lanie J.A."/>
            <person name="Ng W.-L."/>
            <person name="Kazmierczak K.M."/>
            <person name="Andrzejewski T.M."/>
            <person name="Davidsen T.M."/>
            <person name="Wayne K.J."/>
            <person name="Tettelin H."/>
            <person name="Glass J.I."/>
            <person name="Rusch D."/>
            <person name="Podicherti R."/>
            <person name="Tsui H.-C.T."/>
            <person name="Winkler M.E."/>
        </authorList>
    </citation>
    <scope>NUCLEOTIDE SEQUENCE</scope>
</reference>
<dbReference type="EMBL" id="UINC01024963">
    <property type="protein sequence ID" value="SVA99672.1"/>
    <property type="molecule type" value="Genomic_DNA"/>
</dbReference>
<name>A0A382AEY9_9ZZZZ</name>
<protein>
    <submittedName>
        <fullName evidence="1">Uncharacterized protein</fullName>
    </submittedName>
</protein>
<sequence>MTETTTREINCVLCEETYAPVLGPEEGEKSYRIYCSSCVNWVAVGRTNPLRLGLRIVLGLRGEALSLAIQTCLSSCSCGSKFSCDAGGRCQTCIEKIERETKSPTSGNKDFTNPWDKDEMKKLQPKFLEYILGSEEDNENVNLNQLIEKFEAGEMGAEEYMEAVESLQFRESNEVSVVQAWAMTMDPEELFSKVEDYDLVERYGSRIIVSIASALESSIGRPVLTTLNNEMDQFDQVTQQELRTFMRKIGGGF</sequence>
<evidence type="ECO:0000313" key="1">
    <source>
        <dbReference type="EMBL" id="SVA99672.1"/>
    </source>
</evidence>
<gene>
    <name evidence="1" type="ORF">METZ01_LOCUS152526</name>
</gene>
<proteinExistence type="predicted"/>
<dbReference type="AlphaFoldDB" id="A0A382AEY9"/>
<organism evidence="1">
    <name type="scientific">marine metagenome</name>
    <dbReference type="NCBI Taxonomy" id="408172"/>
    <lineage>
        <taxon>unclassified sequences</taxon>
        <taxon>metagenomes</taxon>
        <taxon>ecological metagenomes</taxon>
    </lineage>
</organism>
<accession>A0A382AEY9</accession>